<comment type="caution">
    <text evidence="1">The sequence shown here is derived from an EMBL/GenBank/DDBJ whole genome shotgun (WGS) entry which is preliminary data.</text>
</comment>
<name>A0A542ZPK4_RARFA</name>
<accession>A0A542ZPK4</accession>
<dbReference type="AlphaFoldDB" id="A0A542ZPK4"/>
<dbReference type="RefSeq" id="WP_142121181.1">
    <property type="nucleotide sequence ID" value="NZ_BAAASV010000002.1"/>
</dbReference>
<reference evidence="1 2" key="1">
    <citation type="submission" date="2019-06" db="EMBL/GenBank/DDBJ databases">
        <title>Sequencing the genomes of 1000 actinobacteria strains.</title>
        <authorList>
            <person name="Klenk H.-P."/>
        </authorList>
    </citation>
    <scope>NUCLEOTIDE SEQUENCE [LARGE SCALE GENOMIC DNA]</scope>
    <source>
        <strain evidence="1 2">DSM 4813</strain>
    </source>
</reference>
<dbReference type="EMBL" id="VFOS01000002">
    <property type="protein sequence ID" value="TQL62140.1"/>
    <property type="molecule type" value="Genomic_DNA"/>
</dbReference>
<dbReference type="Proteomes" id="UP000315389">
    <property type="component" value="Unassembled WGS sequence"/>
</dbReference>
<dbReference type="InterPro" id="IPR004260">
    <property type="entry name" value="Pyr-dimer_DNA_glycosylase"/>
</dbReference>
<dbReference type="OrthoDB" id="3253436at2"/>
<gene>
    <name evidence="1" type="ORF">FB461_1777</name>
</gene>
<keyword evidence="2" id="KW-1185">Reference proteome</keyword>
<proteinExistence type="predicted"/>
<dbReference type="Pfam" id="PF03013">
    <property type="entry name" value="Pyr_excise"/>
    <property type="match status" value="1"/>
</dbReference>
<evidence type="ECO:0000313" key="1">
    <source>
        <dbReference type="EMBL" id="TQL62140.1"/>
    </source>
</evidence>
<organism evidence="1 2">
    <name type="scientific">Rarobacter faecitabidus</name>
    <dbReference type="NCBI Taxonomy" id="13243"/>
    <lineage>
        <taxon>Bacteria</taxon>
        <taxon>Bacillati</taxon>
        <taxon>Actinomycetota</taxon>
        <taxon>Actinomycetes</taxon>
        <taxon>Micrococcales</taxon>
        <taxon>Rarobacteraceae</taxon>
        <taxon>Rarobacter</taxon>
    </lineage>
</organism>
<evidence type="ECO:0000313" key="2">
    <source>
        <dbReference type="Proteomes" id="UP000315389"/>
    </source>
</evidence>
<protein>
    <recommendedName>
        <fullName evidence="3">Pyrimidine dimer DNA glycosylase /DNA-(Apurinic or apyrimidinic site) lyase</fullName>
    </recommendedName>
</protein>
<evidence type="ECO:0008006" key="3">
    <source>
        <dbReference type="Google" id="ProtNLM"/>
    </source>
</evidence>
<sequence length="151" mass="16946">MRMWSLAPELLDRQALVACWREALLAQAVLLGRTRGYTNHPQLIRFKLQADPAAAVGAYLRGIRLEADRRGYSFDDSRIERVAPDVNIDVTTDQLAFEWTHLQAKLAVRSIDWLPVATARVHESVTQGRPLPVHPIFTAVPGGVEPWERAA</sequence>